<dbReference type="PANTHER" id="PTHR30189">
    <property type="entry name" value="LPS-ASSEMBLY PROTEIN"/>
    <property type="match status" value="1"/>
</dbReference>
<dbReference type="Pfam" id="PF04453">
    <property type="entry name" value="LptD"/>
    <property type="match status" value="1"/>
</dbReference>
<comment type="caution">
    <text evidence="7">The sequence shown here is derived from an EMBL/GenBank/DDBJ whole genome shotgun (WGS) entry which is preliminary data.</text>
</comment>
<evidence type="ECO:0000259" key="5">
    <source>
        <dbReference type="Pfam" id="PF03968"/>
    </source>
</evidence>
<dbReference type="PANTHER" id="PTHR30189:SF1">
    <property type="entry name" value="LPS-ASSEMBLY PROTEIN LPTD"/>
    <property type="match status" value="1"/>
</dbReference>
<comment type="subcellular location">
    <subcellularLocation>
        <location evidence="4">Cell outer membrane</location>
    </subcellularLocation>
</comment>
<evidence type="ECO:0000313" key="8">
    <source>
        <dbReference type="Proteomes" id="UP000276260"/>
    </source>
</evidence>
<evidence type="ECO:0000313" key="7">
    <source>
        <dbReference type="EMBL" id="RRJ21249.1"/>
    </source>
</evidence>
<dbReference type="OrthoDB" id="9760225at2"/>
<dbReference type="GO" id="GO:0015920">
    <property type="term" value="P:lipopolysaccharide transport"/>
    <property type="evidence" value="ECO:0007669"/>
    <property type="project" value="InterPro"/>
</dbReference>
<dbReference type="EMBL" id="RRCF01000002">
    <property type="protein sequence ID" value="RRJ21249.1"/>
    <property type="molecule type" value="Genomic_DNA"/>
</dbReference>
<protein>
    <recommendedName>
        <fullName evidence="4">LPS-assembly protein LptD</fullName>
    </recommendedName>
</protein>
<dbReference type="Pfam" id="PF03968">
    <property type="entry name" value="LptD_N"/>
    <property type="match status" value="1"/>
</dbReference>
<name>A0A3P3QLF5_9GAMM</name>
<keyword evidence="3 4" id="KW-0998">Cell outer membrane</keyword>
<evidence type="ECO:0000256" key="4">
    <source>
        <dbReference type="HAMAP-Rule" id="MF_01411"/>
    </source>
</evidence>
<comment type="caution">
    <text evidence="4">Lacks conserved residue(s) required for the propagation of feature annotation.</text>
</comment>
<reference evidence="7 8" key="1">
    <citation type="submission" date="2018-11" db="EMBL/GenBank/DDBJ databases">
        <title>Draft genome analysis of Rheinheimera mesophila isolated from an industrial waste site.</title>
        <authorList>
            <person name="Yu Q."/>
            <person name="Qi Y."/>
            <person name="Zhang H."/>
            <person name="Lu Y."/>
            <person name="Pu J."/>
        </authorList>
    </citation>
    <scope>NUCLEOTIDE SEQUENCE [LARGE SCALE GENOMIC DNA]</scope>
    <source>
        <strain evidence="7 8">IITR13</strain>
    </source>
</reference>
<keyword evidence="1 4" id="KW-0732">Signal</keyword>
<dbReference type="GO" id="GO:0043165">
    <property type="term" value="P:Gram-negative-bacterium-type cell outer membrane assembly"/>
    <property type="evidence" value="ECO:0007669"/>
    <property type="project" value="UniProtKB-UniRule"/>
</dbReference>
<dbReference type="InterPro" id="IPR005653">
    <property type="entry name" value="OstA-like_N"/>
</dbReference>
<gene>
    <name evidence="4 7" type="primary">lptD</name>
    <name evidence="7" type="ORF">EIK76_10230</name>
</gene>
<comment type="function">
    <text evidence="4">Together with LptE, is involved in the assembly of lipopolysaccharide (LPS) at the surface of the outer membrane.</text>
</comment>
<dbReference type="AlphaFoldDB" id="A0A3P3QLF5"/>
<evidence type="ECO:0000256" key="2">
    <source>
        <dbReference type="ARBA" id="ARBA00023136"/>
    </source>
</evidence>
<accession>A0A3P3QLF5</accession>
<comment type="similarity">
    <text evidence="4">Belongs to the LptD family.</text>
</comment>
<dbReference type="HAMAP" id="MF_01411">
    <property type="entry name" value="LPS_assembly_LptD"/>
    <property type="match status" value="1"/>
</dbReference>
<dbReference type="InterPro" id="IPR050218">
    <property type="entry name" value="LptD"/>
</dbReference>
<feature type="domain" description="LptD C-terminal" evidence="6">
    <location>
        <begin position="294"/>
        <end position="661"/>
    </location>
</feature>
<dbReference type="GO" id="GO:1990351">
    <property type="term" value="C:transporter complex"/>
    <property type="evidence" value="ECO:0007669"/>
    <property type="project" value="TreeGrafter"/>
</dbReference>
<evidence type="ECO:0000256" key="3">
    <source>
        <dbReference type="ARBA" id="ARBA00023237"/>
    </source>
</evidence>
<evidence type="ECO:0000256" key="1">
    <source>
        <dbReference type="ARBA" id="ARBA00022729"/>
    </source>
</evidence>
<keyword evidence="8" id="KW-1185">Reference proteome</keyword>
<feature type="signal peptide" evidence="4">
    <location>
        <begin position="1"/>
        <end position="22"/>
    </location>
</feature>
<dbReference type="InterPro" id="IPR020889">
    <property type="entry name" value="LipoPS_assembly_LptD"/>
</dbReference>
<evidence type="ECO:0000259" key="6">
    <source>
        <dbReference type="Pfam" id="PF04453"/>
    </source>
</evidence>
<organism evidence="7 8">
    <name type="scientific">Rheinheimera mesophila</name>
    <dbReference type="NCBI Taxonomy" id="1547515"/>
    <lineage>
        <taxon>Bacteria</taxon>
        <taxon>Pseudomonadati</taxon>
        <taxon>Pseudomonadota</taxon>
        <taxon>Gammaproteobacteria</taxon>
        <taxon>Chromatiales</taxon>
        <taxon>Chromatiaceae</taxon>
        <taxon>Rheinheimera</taxon>
    </lineage>
</organism>
<dbReference type="RefSeq" id="WP_046519091.1">
    <property type="nucleotide sequence ID" value="NZ_LAVS01000007.1"/>
</dbReference>
<dbReference type="InterPro" id="IPR007543">
    <property type="entry name" value="LptD_C"/>
</dbReference>
<feature type="domain" description="Organic solvent tolerance-like N-terminal" evidence="5">
    <location>
        <begin position="55"/>
        <end position="185"/>
    </location>
</feature>
<proteinExistence type="inferred from homology"/>
<dbReference type="Proteomes" id="UP000276260">
    <property type="component" value="Unassembled WGS sequence"/>
</dbReference>
<feature type="chain" id="PRO_5018797805" description="LPS-assembly protein LptD" evidence="4">
    <location>
        <begin position="23"/>
        <end position="757"/>
    </location>
</feature>
<dbReference type="GO" id="GO:0009279">
    <property type="term" value="C:cell outer membrane"/>
    <property type="evidence" value="ECO:0007669"/>
    <property type="project" value="UniProtKB-SubCell"/>
</dbReference>
<comment type="subunit">
    <text evidence="4">Component of the lipopolysaccharide transport and assembly complex. Interacts with LptE and LptA.</text>
</comment>
<keyword evidence="2 4" id="KW-0472">Membrane</keyword>
<sequence precursor="true">MTHSLIYRLIIMALGLPYLTHAEEQTPQPIEQCYTPIEMPAKLATLSAKDSRLQILSDRIKMMQDQTALFDGNIEILYRNTMLNAANAQLSQKEQTLVATGGIQYYSPGLRVSSSQFSAQLKEDKAILSDADYQLVSQSGRGYAKEMSAVKQQINLSEASFTTCPENDSSWALHADKIDINADDGWGEAWHSVIKIQDVPVFYLPYMTFPVSDKRKSGLLFPKIGSSQRLGLDIETPYYLNLAENYDATISPRLMSKRGAQLNTEFRYLTEDHAGQLQLEVLPNDNDKPSDFGSRYLTHFSHTGDLSDRWRASVDFTDVSDDAYLSELGSDYSNQSDTQLYRQASLNYFGDYLNSEIRLQGFEILGNYSPSYAALPQVDLSSATPLDLAAGFEFNWHSQYAHFRNDAAIINDADRLHLEPSIRWPLITPAMELVAETSLLHTRYQQNTDQTTLLVQEETSRTVPKVQINAKLNMERELAWEDSGSLQTLEPQVQYLYIPYRDQSDIGLYDTARLQDDYYGLFRENRYSGLDRIADTNQLTVGWTTRLYDSEDTELFRFSLGQIVFLDDPKPIDNSLLDKEQSTDSVLASELLWNWSKGWYLNTALQYDSSNERMVKSNVTLDYVADDKSLIQLNHRYSREVSDYEIAQVGFLGTTPIDDKWKLIASYYRDINKHHMIEANFGLQYESCCWAIRMVAKRQINTNLELALNDLSQPPTFDNGIAVQFVLKGFGEGAGFSVSDMLSNGIFGYRRPYLLNN</sequence>